<dbReference type="Proteomes" id="UP001165679">
    <property type="component" value="Unassembled WGS sequence"/>
</dbReference>
<dbReference type="EMBL" id="JAPDNT010000033">
    <property type="protein sequence ID" value="MCW3477273.1"/>
    <property type="molecule type" value="Genomic_DNA"/>
</dbReference>
<dbReference type="GO" id="GO:0008643">
    <property type="term" value="P:carbohydrate transport"/>
    <property type="evidence" value="ECO:0007669"/>
    <property type="project" value="InterPro"/>
</dbReference>
<dbReference type="InterPro" id="IPR007049">
    <property type="entry name" value="Carb-sel_porin_OprB"/>
</dbReference>
<dbReference type="GO" id="GO:0015288">
    <property type="term" value="F:porin activity"/>
    <property type="evidence" value="ECO:0007669"/>
    <property type="project" value="InterPro"/>
</dbReference>
<dbReference type="InterPro" id="IPR052932">
    <property type="entry name" value="OprB_Porin"/>
</dbReference>
<dbReference type="PANTHER" id="PTHR37944:SF1">
    <property type="entry name" value="PORIN B"/>
    <property type="match status" value="1"/>
</dbReference>
<dbReference type="RefSeq" id="WP_264716208.1">
    <property type="nucleotide sequence ID" value="NZ_JAPDNT010000033.1"/>
</dbReference>
<feature type="chain" id="PRO_5041488805" evidence="2">
    <location>
        <begin position="26"/>
        <end position="463"/>
    </location>
</feature>
<comment type="caution">
    <text evidence="3">The sequence shown here is derived from an EMBL/GenBank/DDBJ whole genome shotgun (WGS) entry which is preliminary data.</text>
</comment>
<name>A0AA42CFK8_9PROT</name>
<comment type="similarity">
    <text evidence="1 2">Belongs to the OprB family.</text>
</comment>
<reference evidence="3" key="1">
    <citation type="submission" date="2022-09" db="EMBL/GenBank/DDBJ databases">
        <title>Rhodovastum sp. nov. RN2-1 isolated from soil in Seongnam, South Korea.</title>
        <authorList>
            <person name="Le N.T."/>
        </authorList>
    </citation>
    <scope>NUCLEOTIDE SEQUENCE</scope>
    <source>
        <strain evidence="3">RN2-1</strain>
    </source>
</reference>
<dbReference type="GO" id="GO:0016020">
    <property type="term" value="C:membrane"/>
    <property type="evidence" value="ECO:0007669"/>
    <property type="project" value="InterPro"/>
</dbReference>
<evidence type="ECO:0000313" key="4">
    <source>
        <dbReference type="Proteomes" id="UP001165679"/>
    </source>
</evidence>
<protein>
    <submittedName>
        <fullName evidence="3">Carbohydrate porin</fullName>
    </submittedName>
</protein>
<evidence type="ECO:0000256" key="2">
    <source>
        <dbReference type="RuleBase" id="RU363072"/>
    </source>
</evidence>
<dbReference type="InterPro" id="IPR038673">
    <property type="entry name" value="OprB_sf"/>
</dbReference>
<evidence type="ECO:0000256" key="1">
    <source>
        <dbReference type="ARBA" id="ARBA00008769"/>
    </source>
</evidence>
<reference evidence="3" key="2">
    <citation type="submission" date="2022-10" db="EMBL/GenBank/DDBJ databases">
        <authorList>
            <person name="Trinh H.N."/>
        </authorList>
    </citation>
    <scope>NUCLEOTIDE SEQUENCE</scope>
    <source>
        <strain evidence="3">RN2-1</strain>
    </source>
</reference>
<dbReference type="Gene3D" id="2.40.160.180">
    <property type="entry name" value="Carbohydrate-selective porin OprB"/>
    <property type="match status" value="1"/>
</dbReference>
<keyword evidence="4" id="KW-1185">Reference proteome</keyword>
<evidence type="ECO:0000313" key="3">
    <source>
        <dbReference type="EMBL" id="MCW3477273.1"/>
    </source>
</evidence>
<gene>
    <name evidence="3" type="ORF">OL599_22125</name>
</gene>
<keyword evidence="2" id="KW-0732">Signal</keyword>
<sequence length="463" mass="48340">MFVSPILRRAALVAGLSLLAGAAAAQPADDANDAPAPAGVWAREQLLGDPGGLRSRLEAAGVTLGVQDTNEVWSNLRGGLRTGTVYLGQTQMTLKVDTGRAGLWQGGTFYASAYQIRGTGPSAQLVGNLQTVSGIEATRSIRLYDLWYEQALADGRLSVRIGQMGADEEFIVSTYGAVFLNSSFGFPALAAVDLPSGGPAYPLATPGVRVKFRPTDALTVLAAVFNGNPAGAGAGDPQARDASGTALRVGDGALAFFEAQYALNQGEGAEGLPGTYRVGAWYNSLSFPSQRSASNGVSLASPGSNGIPRGLHGNYSLYAVADQMVWRKPGTKDEGIGLFARVMGAPGDRNLSDFYVNGGATWKGAIPGRADDTIGLGVAYLRIGGAARGLDQDTALFSGAPFPVRSNETVIEATYQMQLAGWWQLQPDVQYVMRPGGKVPNPNNPAQVLKNAVVIGLRSVVTF</sequence>
<dbReference type="PANTHER" id="PTHR37944">
    <property type="entry name" value="PORIN B"/>
    <property type="match status" value="1"/>
</dbReference>
<dbReference type="AlphaFoldDB" id="A0AA42CFK8"/>
<dbReference type="Pfam" id="PF04966">
    <property type="entry name" value="OprB"/>
    <property type="match status" value="1"/>
</dbReference>
<organism evidence="3 4">
    <name type="scientific">Limobrevibacterium gyesilva</name>
    <dbReference type="NCBI Taxonomy" id="2991712"/>
    <lineage>
        <taxon>Bacteria</taxon>
        <taxon>Pseudomonadati</taxon>
        <taxon>Pseudomonadota</taxon>
        <taxon>Alphaproteobacteria</taxon>
        <taxon>Acetobacterales</taxon>
        <taxon>Acetobacteraceae</taxon>
        <taxon>Limobrevibacterium</taxon>
    </lineage>
</organism>
<feature type="signal peptide" evidence="2">
    <location>
        <begin position="1"/>
        <end position="25"/>
    </location>
</feature>
<proteinExistence type="inferred from homology"/>
<accession>A0AA42CFK8</accession>